<evidence type="ECO:0000256" key="1">
    <source>
        <dbReference type="SAM" id="SignalP"/>
    </source>
</evidence>
<dbReference type="Gene3D" id="3.10.350.10">
    <property type="entry name" value="LysM domain"/>
    <property type="match status" value="2"/>
</dbReference>
<protein>
    <submittedName>
        <fullName evidence="3">LysM peptidoglycan-binding domain-containing protein</fullName>
    </submittedName>
</protein>
<feature type="signal peptide" evidence="1">
    <location>
        <begin position="1"/>
        <end position="18"/>
    </location>
</feature>
<keyword evidence="1" id="KW-0732">Signal</keyword>
<reference evidence="4" key="1">
    <citation type="journal article" date="2019" name="Int. J. Syst. Evol. Microbiol.">
        <title>The Global Catalogue of Microorganisms (GCM) 10K type strain sequencing project: providing services to taxonomists for standard genome sequencing and annotation.</title>
        <authorList>
            <consortium name="The Broad Institute Genomics Platform"/>
            <consortium name="The Broad Institute Genome Sequencing Center for Infectious Disease"/>
            <person name="Wu L."/>
            <person name="Ma J."/>
        </authorList>
    </citation>
    <scope>NUCLEOTIDE SEQUENCE [LARGE SCALE GENOMIC DNA]</scope>
    <source>
        <strain evidence="4">KCTC 42808</strain>
    </source>
</reference>
<evidence type="ECO:0000259" key="2">
    <source>
        <dbReference type="PROSITE" id="PS51782"/>
    </source>
</evidence>
<comment type="caution">
    <text evidence="3">The sequence shown here is derived from an EMBL/GenBank/DDBJ whole genome shotgun (WGS) entry which is preliminary data.</text>
</comment>
<name>A0ABW5JZH4_9FLAO</name>
<feature type="chain" id="PRO_5045379871" evidence="1">
    <location>
        <begin position="19"/>
        <end position="242"/>
    </location>
</feature>
<dbReference type="InterPro" id="IPR036779">
    <property type="entry name" value="LysM_dom_sf"/>
</dbReference>
<evidence type="ECO:0000313" key="4">
    <source>
        <dbReference type="Proteomes" id="UP001597467"/>
    </source>
</evidence>
<dbReference type="Proteomes" id="UP001597467">
    <property type="component" value="Unassembled WGS sequence"/>
</dbReference>
<dbReference type="EMBL" id="JBHULM010000001">
    <property type="protein sequence ID" value="MFD2541032.1"/>
    <property type="molecule type" value="Genomic_DNA"/>
</dbReference>
<dbReference type="PROSITE" id="PS51782">
    <property type="entry name" value="LYSM"/>
    <property type="match status" value="2"/>
</dbReference>
<organism evidence="3 4">
    <name type="scientific">Lacinutrix gracilariae</name>
    <dbReference type="NCBI Taxonomy" id="1747198"/>
    <lineage>
        <taxon>Bacteria</taxon>
        <taxon>Pseudomonadati</taxon>
        <taxon>Bacteroidota</taxon>
        <taxon>Flavobacteriia</taxon>
        <taxon>Flavobacteriales</taxon>
        <taxon>Flavobacteriaceae</taxon>
        <taxon>Lacinutrix</taxon>
    </lineage>
</organism>
<dbReference type="SUPFAM" id="SSF54106">
    <property type="entry name" value="LysM domain"/>
    <property type="match status" value="2"/>
</dbReference>
<proteinExistence type="predicted"/>
<dbReference type="PANTHER" id="PTHR33734">
    <property type="entry name" value="LYSM DOMAIN-CONTAINING GPI-ANCHORED PROTEIN 2"/>
    <property type="match status" value="1"/>
</dbReference>
<dbReference type="PANTHER" id="PTHR33734:SF22">
    <property type="entry name" value="MEMBRANE-BOUND LYTIC MUREIN TRANSGLYCOSYLASE D"/>
    <property type="match status" value="1"/>
</dbReference>
<dbReference type="CDD" id="cd00118">
    <property type="entry name" value="LysM"/>
    <property type="match status" value="2"/>
</dbReference>
<dbReference type="SMART" id="SM00257">
    <property type="entry name" value="LysM"/>
    <property type="match status" value="2"/>
</dbReference>
<sequence length="242" mass="26588">MKSLIFVLACFLSVVSISQETEIAEEFLPIHLEGKDAFLSTKTGEYVFLEHDTTDATKLETTNNGVIYTDIQIHIVAKKETISKIAKQYNISNEEILEQNKLSSNKLSIGQEIKIIKKRVVKSSSPVLDQGEAKVIAKLNPGQTPAGLELTTPRSTTTISPNTANTNEVSEEVTPTADVIENKTTLGKEEAASQNAQSFYIVKKGDNLYSIAKKHGIALKTLKEINNLETNNISIGQKLKLK</sequence>
<keyword evidence="4" id="KW-1185">Reference proteome</keyword>
<feature type="domain" description="LysM" evidence="2">
    <location>
        <begin position="72"/>
        <end position="115"/>
    </location>
</feature>
<gene>
    <name evidence="3" type="ORF">ACFSSB_01765</name>
</gene>
<accession>A0ABW5JZH4</accession>
<dbReference type="RefSeq" id="WP_379900307.1">
    <property type="nucleotide sequence ID" value="NZ_JBHULM010000001.1"/>
</dbReference>
<evidence type="ECO:0000313" key="3">
    <source>
        <dbReference type="EMBL" id="MFD2541032.1"/>
    </source>
</evidence>
<dbReference type="Pfam" id="PF01476">
    <property type="entry name" value="LysM"/>
    <property type="match status" value="2"/>
</dbReference>
<dbReference type="InterPro" id="IPR018392">
    <property type="entry name" value="LysM"/>
</dbReference>
<feature type="domain" description="LysM" evidence="2">
    <location>
        <begin position="198"/>
        <end position="241"/>
    </location>
</feature>